<evidence type="ECO:0000256" key="1">
    <source>
        <dbReference type="ARBA" id="ARBA00007626"/>
    </source>
</evidence>
<evidence type="ECO:0000313" key="5">
    <source>
        <dbReference type="Proteomes" id="UP000306102"/>
    </source>
</evidence>
<dbReference type="AlphaFoldDB" id="A0A4S4EAY1"/>
<feature type="repeat" description="PPR" evidence="3">
    <location>
        <begin position="352"/>
        <end position="386"/>
    </location>
</feature>
<dbReference type="FunFam" id="1.25.40.10:FF:000651">
    <property type="entry name" value="Pentatricopeptide repeat-containing protein mitochondrial"/>
    <property type="match status" value="1"/>
</dbReference>
<evidence type="ECO:0000256" key="2">
    <source>
        <dbReference type="ARBA" id="ARBA00022737"/>
    </source>
</evidence>
<dbReference type="Gene3D" id="1.25.40.10">
    <property type="entry name" value="Tetratricopeptide repeat domain"/>
    <property type="match status" value="2"/>
</dbReference>
<dbReference type="PANTHER" id="PTHR45717:SF45">
    <property type="entry name" value="OS12G0527900 PROTEIN"/>
    <property type="match status" value="1"/>
</dbReference>
<dbReference type="InterPro" id="IPR002885">
    <property type="entry name" value="PPR_rpt"/>
</dbReference>
<dbReference type="STRING" id="542762.A0A4S4EAY1"/>
<dbReference type="NCBIfam" id="TIGR00756">
    <property type="entry name" value="PPR"/>
    <property type="match status" value="3"/>
</dbReference>
<dbReference type="Pfam" id="PF01535">
    <property type="entry name" value="PPR"/>
    <property type="match status" value="2"/>
</dbReference>
<dbReference type="PROSITE" id="PS51375">
    <property type="entry name" value="PPR"/>
    <property type="match status" value="2"/>
</dbReference>
<dbReference type="EMBL" id="SDRB02006393">
    <property type="protein sequence ID" value="THG12726.1"/>
    <property type="molecule type" value="Genomic_DNA"/>
</dbReference>
<protein>
    <recommendedName>
        <fullName evidence="6">Pentacotripeptide-repeat region of PRORP domain-containing protein</fullName>
    </recommendedName>
</protein>
<dbReference type="FunFam" id="1.25.40.10:FF:000253">
    <property type="entry name" value="Pentatricopeptide repeat-containing protein"/>
    <property type="match status" value="1"/>
</dbReference>
<dbReference type="GO" id="GO:0003729">
    <property type="term" value="F:mRNA binding"/>
    <property type="evidence" value="ECO:0007669"/>
    <property type="project" value="UniProtKB-ARBA"/>
</dbReference>
<keyword evidence="5" id="KW-1185">Reference proteome</keyword>
<name>A0A4S4EAY1_CAMSN</name>
<proteinExistence type="inferred from homology"/>
<gene>
    <name evidence="4" type="ORF">TEA_026853</name>
</gene>
<dbReference type="InterPro" id="IPR011990">
    <property type="entry name" value="TPR-like_helical_dom_sf"/>
</dbReference>
<feature type="repeat" description="PPR" evidence="3">
    <location>
        <begin position="212"/>
        <end position="246"/>
    </location>
</feature>
<accession>A0A4S4EAY1</accession>
<evidence type="ECO:0000256" key="3">
    <source>
        <dbReference type="PROSITE-ProRule" id="PRU00708"/>
    </source>
</evidence>
<comment type="similarity">
    <text evidence="1">Belongs to the PPR family. P subfamily.</text>
</comment>
<dbReference type="PANTHER" id="PTHR45717">
    <property type="entry name" value="OS12G0527900 PROTEIN"/>
    <property type="match status" value="1"/>
</dbReference>
<sequence>MLLRRVRTTLAAARYFSAVAAVAAKPATTGGAPIAATNSAGRDTLGRRLLSLVYAKRSAVIAIRKWKEEGHVVRKYELNRIVRELRKHKRFKHALEICEWMKIQGDIKLQPGDYAVHLDLIAKVRGLSSAEKFFEDLPDGLKGQPTCTSLLHTYVQHKESSKAEALMEKMSECGFLKYPLPYNHMLSLYISQGQLDKVPAVIQDLKKNTSPDVVTYNLWLTSCASQNDVEAAEKIFLELKKAKIDPDWVTYSTLSSLYIRKLLFDKAKPTLKEMEERTFRKFRVAYSSLLSLHTNIGSKDEVNRIWKKMKSTFLKMNDAEYNCMISSLLKLNEFEEAEKIYTEWESVSGSGDSRVSNLLLAFYINKKEMELAENFYNRMVQRGIKPSYTTWELLTWGYLKQKQTDKVLDCFKKAVGSVKKWEPDEKIIREVFRNLEEQGNVDGAEQLLVTLRKAGHLNTEVYNLLLRTYVKAGKMPLIVAERMKMDKVELDDETHKLMKLTKEQQGLELGVAEMEGEGRSEMEFTEIETRAECFDSSVIFHVVADILGFVLYMHQQIPSILQDVSLEFDTLQTEYKELEMVLAQNEFKASFRRKHAGRMREVKQGIRRLEKVMTTISSLRTALQLMISEIPDINGVILVLGASPIRPRHVYEVCFLHGKVVSGGDVDFTKSRAAEGLSRKAIRTLISKGAGSDSYAGPTKLFLLVKAPPSFNLPLHFLPKRDFRYSKKIVPLRLRFKCRTQDLETDAQHCVAQTAESVSLLDSTSNDLIWFQCRHVIKGIASKTSSTEE</sequence>
<keyword evidence="2" id="KW-0677">Repeat</keyword>
<evidence type="ECO:0008006" key="6">
    <source>
        <dbReference type="Google" id="ProtNLM"/>
    </source>
</evidence>
<dbReference type="Pfam" id="PF13041">
    <property type="entry name" value="PPR_2"/>
    <property type="match status" value="1"/>
</dbReference>
<dbReference type="GO" id="GO:0005739">
    <property type="term" value="C:mitochondrion"/>
    <property type="evidence" value="ECO:0007669"/>
    <property type="project" value="TreeGrafter"/>
</dbReference>
<dbReference type="InterPro" id="IPR053729">
    <property type="entry name" value="MAD2L1BP_domain_sf"/>
</dbReference>
<organism evidence="4 5">
    <name type="scientific">Camellia sinensis var. sinensis</name>
    <name type="common">China tea</name>
    <dbReference type="NCBI Taxonomy" id="542762"/>
    <lineage>
        <taxon>Eukaryota</taxon>
        <taxon>Viridiplantae</taxon>
        <taxon>Streptophyta</taxon>
        <taxon>Embryophyta</taxon>
        <taxon>Tracheophyta</taxon>
        <taxon>Spermatophyta</taxon>
        <taxon>Magnoliopsida</taxon>
        <taxon>eudicotyledons</taxon>
        <taxon>Gunneridae</taxon>
        <taxon>Pentapetalae</taxon>
        <taxon>asterids</taxon>
        <taxon>Ericales</taxon>
        <taxon>Theaceae</taxon>
        <taxon>Camellia</taxon>
    </lineage>
</organism>
<comment type="caution">
    <text evidence="4">The sequence shown here is derived from an EMBL/GenBank/DDBJ whole genome shotgun (WGS) entry which is preliminary data.</text>
</comment>
<dbReference type="SUPFAM" id="SSF48452">
    <property type="entry name" value="TPR-like"/>
    <property type="match status" value="1"/>
</dbReference>
<reference evidence="4 5" key="1">
    <citation type="journal article" date="2018" name="Proc. Natl. Acad. Sci. U.S.A.">
        <title>Draft genome sequence of Camellia sinensis var. sinensis provides insights into the evolution of the tea genome and tea quality.</title>
        <authorList>
            <person name="Wei C."/>
            <person name="Yang H."/>
            <person name="Wang S."/>
            <person name="Zhao J."/>
            <person name="Liu C."/>
            <person name="Gao L."/>
            <person name="Xia E."/>
            <person name="Lu Y."/>
            <person name="Tai Y."/>
            <person name="She G."/>
            <person name="Sun J."/>
            <person name="Cao H."/>
            <person name="Tong W."/>
            <person name="Gao Q."/>
            <person name="Li Y."/>
            <person name="Deng W."/>
            <person name="Jiang X."/>
            <person name="Wang W."/>
            <person name="Chen Q."/>
            <person name="Zhang S."/>
            <person name="Li H."/>
            <person name="Wu J."/>
            <person name="Wang P."/>
            <person name="Li P."/>
            <person name="Shi C."/>
            <person name="Zheng F."/>
            <person name="Jian J."/>
            <person name="Huang B."/>
            <person name="Shan D."/>
            <person name="Shi M."/>
            <person name="Fang C."/>
            <person name="Yue Y."/>
            <person name="Li F."/>
            <person name="Li D."/>
            <person name="Wei S."/>
            <person name="Han B."/>
            <person name="Jiang C."/>
            <person name="Yin Y."/>
            <person name="Xia T."/>
            <person name="Zhang Z."/>
            <person name="Bennetzen J.L."/>
            <person name="Zhao S."/>
            <person name="Wan X."/>
        </authorList>
    </citation>
    <scope>NUCLEOTIDE SEQUENCE [LARGE SCALE GENOMIC DNA]</scope>
    <source>
        <strain evidence="5">cv. Shuchazao</strain>
        <tissue evidence="4">Leaf</tissue>
    </source>
</reference>
<evidence type="ECO:0000313" key="4">
    <source>
        <dbReference type="EMBL" id="THG12726.1"/>
    </source>
</evidence>
<dbReference type="Proteomes" id="UP000306102">
    <property type="component" value="Unassembled WGS sequence"/>
</dbReference>
<dbReference type="Gene3D" id="3.30.900.20">
    <property type="match status" value="1"/>
</dbReference>